<keyword evidence="1" id="KW-0812">Transmembrane</keyword>
<evidence type="ECO:0008006" key="4">
    <source>
        <dbReference type="Google" id="ProtNLM"/>
    </source>
</evidence>
<evidence type="ECO:0000256" key="1">
    <source>
        <dbReference type="SAM" id="Phobius"/>
    </source>
</evidence>
<dbReference type="Pfam" id="PF04307">
    <property type="entry name" value="YdjM"/>
    <property type="match status" value="1"/>
</dbReference>
<dbReference type="EMBL" id="FNYR01000004">
    <property type="protein sequence ID" value="SEI61438.1"/>
    <property type="molecule type" value="Genomic_DNA"/>
</dbReference>
<feature type="transmembrane region" description="Helical" evidence="1">
    <location>
        <begin position="137"/>
        <end position="159"/>
    </location>
</feature>
<dbReference type="RefSeq" id="WP_089671167.1">
    <property type="nucleotide sequence ID" value="NZ_CP024845.1"/>
</dbReference>
<name>A0A1H6RZR4_9EURY</name>
<protein>
    <recommendedName>
        <fullName evidence="4">LexA-binding, inner membrane-associated hydrolase</fullName>
    </recommendedName>
</protein>
<accession>A0A2H4Q0S7</accession>
<reference evidence="2 3" key="1">
    <citation type="submission" date="2016-10" db="EMBL/GenBank/DDBJ databases">
        <authorList>
            <person name="de Groot N.N."/>
        </authorList>
    </citation>
    <scope>NUCLEOTIDE SEQUENCE [LARGE SCALE GENOMIC DNA]</scope>
    <source>
        <strain evidence="2 3">DSM 22187</strain>
    </source>
</reference>
<sequence>MAEWLTHVFLAYALFTVVGWSVDWLDAKWVAVGIVGSILPDLDRLDLVVSEELITAATGVPFEWSGINSLGGVVVLSAIGALLFEHGKNQRRAFVLLFSGSLSHLVVDLPQRYADGLMLTNTYLFPLPPWRPPTPGWYVSADQWVVVVALVVALVVFGIDRYRPADTRPAVAERAD</sequence>
<feature type="transmembrane region" description="Helical" evidence="1">
    <location>
        <begin position="93"/>
        <end position="113"/>
    </location>
</feature>
<keyword evidence="1" id="KW-1133">Transmembrane helix</keyword>
<dbReference type="Proteomes" id="UP000198888">
    <property type="component" value="Unassembled WGS sequence"/>
</dbReference>
<accession>A0A1H6RZR4</accession>
<gene>
    <name evidence="2" type="ORF">SAMN05444271_10424</name>
</gene>
<dbReference type="STRING" id="1073996.SAMN05444271_10424"/>
<dbReference type="AlphaFoldDB" id="A0A1H6RZR4"/>
<evidence type="ECO:0000313" key="2">
    <source>
        <dbReference type="EMBL" id="SEI61438.1"/>
    </source>
</evidence>
<keyword evidence="3" id="KW-1185">Reference proteome</keyword>
<keyword evidence="1" id="KW-0472">Membrane</keyword>
<organism evidence="2 3">
    <name type="scientific">Halohasta litchfieldiae</name>
    <dbReference type="NCBI Taxonomy" id="1073996"/>
    <lineage>
        <taxon>Archaea</taxon>
        <taxon>Methanobacteriati</taxon>
        <taxon>Methanobacteriota</taxon>
        <taxon>Stenosarchaea group</taxon>
        <taxon>Halobacteria</taxon>
        <taxon>Halobacteriales</taxon>
        <taxon>Haloferacaceae</taxon>
        <taxon>Halohasta</taxon>
    </lineage>
</organism>
<dbReference type="OrthoDB" id="241062at2157"/>
<dbReference type="InterPro" id="IPR007404">
    <property type="entry name" value="YdjM-like"/>
</dbReference>
<dbReference type="KEGG" id="hae:halTADL_1170"/>
<feature type="transmembrane region" description="Helical" evidence="1">
    <location>
        <begin position="66"/>
        <end position="84"/>
    </location>
</feature>
<evidence type="ECO:0000313" key="3">
    <source>
        <dbReference type="Proteomes" id="UP000198888"/>
    </source>
</evidence>
<proteinExistence type="predicted"/>
<dbReference type="GeneID" id="35001987"/>